<name>Q12XH5_METBU</name>
<dbReference type="SUPFAM" id="SSF47819">
    <property type="entry name" value="HRDC-like"/>
    <property type="match status" value="1"/>
</dbReference>
<comment type="subcellular location">
    <subcellularLocation>
        <location evidence="1">Cytoplasm</location>
    </subcellularLocation>
</comment>
<evidence type="ECO:0000256" key="1">
    <source>
        <dbReference type="HAMAP-Rule" id="MF_00864"/>
    </source>
</evidence>
<proteinExistence type="inferred from homology"/>
<gene>
    <name evidence="1 2" type="primary">rpoF</name>
    <name evidence="1" type="synonym">rpo4</name>
    <name evidence="2" type="ordered locus">Mbur_0904</name>
</gene>
<accession>Q12XH5</accession>
<dbReference type="GO" id="GO:0003899">
    <property type="term" value="F:DNA-directed RNA polymerase activity"/>
    <property type="evidence" value="ECO:0007669"/>
    <property type="project" value="UniProtKB-UniRule"/>
</dbReference>
<keyword evidence="1" id="KW-0963">Cytoplasm</keyword>
<comment type="catalytic activity">
    <reaction evidence="1">
        <text>RNA(n) + a ribonucleoside 5'-triphosphate = RNA(n+1) + diphosphate</text>
        <dbReference type="Rhea" id="RHEA:21248"/>
        <dbReference type="Rhea" id="RHEA-COMP:14527"/>
        <dbReference type="Rhea" id="RHEA-COMP:17342"/>
        <dbReference type="ChEBI" id="CHEBI:33019"/>
        <dbReference type="ChEBI" id="CHEBI:61557"/>
        <dbReference type="ChEBI" id="CHEBI:140395"/>
        <dbReference type="EC" id="2.7.7.6"/>
    </reaction>
</comment>
<dbReference type="InterPro" id="IPR010997">
    <property type="entry name" value="HRDC-like_sf"/>
</dbReference>
<keyword evidence="3" id="KW-1185">Reference proteome</keyword>
<dbReference type="GO" id="GO:0006352">
    <property type="term" value="P:DNA-templated transcription initiation"/>
    <property type="evidence" value="ECO:0007669"/>
    <property type="project" value="InterPro"/>
</dbReference>
<dbReference type="HAMAP" id="MF_00864">
    <property type="entry name" value="RNApol_arch_Rpo4"/>
    <property type="match status" value="1"/>
</dbReference>
<protein>
    <recommendedName>
        <fullName evidence="1">DNA-directed RNA polymerase subunit Rpo4</fullName>
        <ecNumber evidence="1">2.7.7.6</ecNumber>
    </recommendedName>
    <alternativeName>
        <fullName evidence="1">DNA-directed RNA polymerase subunit F</fullName>
    </alternativeName>
</protein>
<evidence type="ECO:0000313" key="2">
    <source>
        <dbReference type="EMBL" id="ABE51851.1"/>
    </source>
</evidence>
<dbReference type="InterPro" id="IPR005574">
    <property type="entry name" value="Rpb4/RPC9"/>
</dbReference>
<dbReference type="InterPro" id="IPR044876">
    <property type="entry name" value="HRDC_dom_sf"/>
</dbReference>
<dbReference type="EMBL" id="CP000300">
    <property type="protein sequence ID" value="ABE51851.1"/>
    <property type="molecule type" value="Genomic_DNA"/>
</dbReference>
<comment type="function">
    <text evidence="1">DNA-dependent RNA polymerase (RNAP) catalyzes the transcription of DNA into RNA using the four ribonucleoside triphosphates as substrates. This subunit is less well bound than the others.</text>
</comment>
<comment type="similarity">
    <text evidence="1">Belongs to the eukaryotic RPB4 RNA polymerase subunit family.</text>
</comment>
<dbReference type="InterPro" id="IPR010924">
    <property type="entry name" value="Rpo4"/>
</dbReference>
<dbReference type="STRING" id="259564.Mbur_0904"/>
<dbReference type="PANTHER" id="PTHR39646">
    <property type="entry name" value="RNA POLYMERASE RPB4"/>
    <property type="match status" value="1"/>
</dbReference>
<organism evidence="2 3">
    <name type="scientific">Methanococcoides burtonii (strain DSM 6242 / NBRC 107633 / OCM 468 / ACE-M)</name>
    <dbReference type="NCBI Taxonomy" id="259564"/>
    <lineage>
        <taxon>Archaea</taxon>
        <taxon>Methanobacteriati</taxon>
        <taxon>Methanobacteriota</taxon>
        <taxon>Stenosarchaea group</taxon>
        <taxon>Methanomicrobia</taxon>
        <taxon>Methanosarcinales</taxon>
        <taxon>Methanosarcinaceae</taxon>
        <taxon>Methanococcoides</taxon>
    </lineage>
</organism>
<dbReference type="Pfam" id="PF03874">
    <property type="entry name" value="RNA_pol_Rpb4"/>
    <property type="match status" value="1"/>
</dbReference>
<dbReference type="HOGENOM" id="CLU_165892_0_0_2"/>
<keyword evidence="1 2" id="KW-0808">Transferase</keyword>
<dbReference type="PIRSF" id="PIRSF005053">
    <property type="entry name" value="RNA_pol_F_arch"/>
    <property type="match status" value="1"/>
</dbReference>
<dbReference type="Gene3D" id="1.10.150.80">
    <property type="entry name" value="HRDC domain"/>
    <property type="match status" value="1"/>
</dbReference>
<sequence length="129" mass="14895">MLNISNSKECILMIVKHIQSEELLTVPEVKEILNKIMEERVAREEELGYELRKAINHADMFAKMDASRSRELVGKLLEMGKMKPEIAIHIADIAPLTRDELRTLYAKERFTLTEEELDAILDLVLEAME</sequence>
<dbReference type="AlphaFoldDB" id="Q12XH5"/>
<dbReference type="GO" id="GO:0000166">
    <property type="term" value="F:nucleotide binding"/>
    <property type="evidence" value="ECO:0007669"/>
    <property type="project" value="InterPro"/>
</dbReference>
<dbReference type="GO" id="GO:0005737">
    <property type="term" value="C:cytoplasm"/>
    <property type="evidence" value="ECO:0007669"/>
    <property type="project" value="UniProtKB-SubCell"/>
</dbReference>
<dbReference type="GO" id="GO:0000428">
    <property type="term" value="C:DNA-directed RNA polymerase complex"/>
    <property type="evidence" value="ECO:0007669"/>
    <property type="project" value="UniProtKB-KW"/>
</dbReference>
<keyword evidence="1 2" id="KW-0548">Nucleotidyltransferase</keyword>
<dbReference type="Gene3D" id="6.10.140.10">
    <property type="match status" value="1"/>
</dbReference>
<keyword evidence="1" id="KW-0804">Transcription</keyword>
<dbReference type="PANTHER" id="PTHR39646:SF1">
    <property type="entry name" value="DNA-DIRECTED RNA POLYMERASE SUBUNIT RPO4"/>
    <property type="match status" value="1"/>
</dbReference>
<dbReference type="NCBIfam" id="NF011552">
    <property type="entry name" value="PRK14981.1-4"/>
    <property type="match status" value="1"/>
</dbReference>
<keyword evidence="1 2" id="KW-0240">DNA-directed RNA polymerase</keyword>
<dbReference type="KEGG" id="mbu:Mbur_0904"/>
<dbReference type="Proteomes" id="UP000001979">
    <property type="component" value="Chromosome"/>
</dbReference>
<dbReference type="EC" id="2.7.7.6" evidence="1"/>
<comment type="subunit">
    <text evidence="1">Part of the RNA polymerase complex. Forms a stalk with Rpo7 that extends from the main structure.</text>
</comment>
<evidence type="ECO:0000313" key="3">
    <source>
        <dbReference type="Proteomes" id="UP000001979"/>
    </source>
</evidence>
<reference evidence="3" key="1">
    <citation type="journal article" date="2009" name="ISME J.">
        <title>The genome sequence of the psychrophilic archaeon, Methanococcoides burtonii: the role of genome evolution in cold adaptation.</title>
        <authorList>
            <person name="Allen M.A."/>
            <person name="Lauro F.M."/>
            <person name="Williams T.J."/>
            <person name="Burg D."/>
            <person name="Siddiqui K.S."/>
            <person name="De Francisci D."/>
            <person name="Chong K.W."/>
            <person name="Pilak O."/>
            <person name="Chew H.H."/>
            <person name="De Maere M.Z."/>
            <person name="Ting L."/>
            <person name="Katrib M."/>
            <person name="Ng C."/>
            <person name="Sowers K.R."/>
            <person name="Galperin M.Y."/>
            <person name="Anderson I.J."/>
            <person name="Ivanova N."/>
            <person name="Dalin E."/>
            <person name="Martinez M."/>
            <person name="Lapidus A."/>
            <person name="Hauser L."/>
            <person name="Land M."/>
            <person name="Thomas T."/>
            <person name="Cavicchioli R."/>
        </authorList>
    </citation>
    <scope>NUCLEOTIDE SEQUENCE [LARGE SCALE GENOMIC DNA]</scope>
    <source>
        <strain evidence="3">DSM 6242 / NBRC 107633 / OCM 468 / ACE-M</strain>
    </source>
</reference>